<dbReference type="SUPFAM" id="SSF55120">
    <property type="entry name" value="Pseudouridine synthase"/>
    <property type="match status" value="1"/>
</dbReference>
<proteinExistence type="predicted"/>
<gene>
    <name evidence="2" type="ORF">E3N88_33467</name>
</gene>
<comment type="caution">
    <text evidence="2">The sequence shown here is derived from an EMBL/GenBank/DDBJ whole genome shotgun (WGS) entry which is preliminary data.</text>
</comment>
<dbReference type="EMBL" id="SZYD01000016">
    <property type="protein sequence ID" value="KAD3337946.1"/>
    <property type="molecule type" value="Genomic_DNA"/>
</dbReference>
<evidence type="ECO:0000313" key="2">
    <source>
        <dbReference type="EMBL" id="KAD3337946.1"/>
    </source>
</evidence>
<dbReference type="Pfam" id="PF00849">
    <property type="entry name" value="PseudoU_synth_2"/>
    <property type="match status" value="1"/>
</dbReference>
<dbReference type="AlphaFoldDB" id="A0A5N6MC14"/>
<dbReference type="PANTHER" id="PTHR21600:SF52">
    <property type="entry name" value="PSEUDOURIDINE SYNTHASE RSUA_RLUA-LIKE DOMAIN-CONTAINING PROTEIN"/>
    <property type="match status" value="1"/>
</dbReference>
<dbReference type="Proteomes" id="UP000326396">
    <property type="component" value="Linkage Group LG6"/>
</dbReference>
<protein>
    <recommendedName>
        <fullName evidence="1">Pseudouridine synthase RsuA/RluA-like domain-containing protein</fullName>
    </recommendedName>
</protein>
<dbReference type="GO" id="GO:0009982">
    <property type="term" value="F:pseudouridine synthase activity"/>
    <property type="evidence" value="ECO:0007669"/>
    <property type="project" value="InterPro"/>
</dbReference>
<dbReference type="CDD" id="cd02869">
    <property type="entry name" value="PseudoU_synth_RluA_like"/>
    <property type="match status" value="1"/>
</dbReference>
<dbReference type="OrthoDB" id="424794at2759"/>
<dbReference type="PANTHER" id="PTHR21600">
    <property type="entry name" value="MITOCHONDRIAL RNA PSEUDOURIDINE SYNTHASE"/>
    <property type="match status" value="1"/>
</dbReference>
<dbReference type="GO" id="GO:0000455">
    <property type="term" value="P:enzyme-directed rRNA pseudouridine synthesis"/>
    <property type="evidence" value="ECO:0007669"/>
    <property type="project" value="TreeGrafter"/>
</dbReference>
<dbReference type="GO" id="GO:0003723">
    <property type="term" value="F:RNA binding"/>
    <property type="evidence" value="ECO:0007669"/>
    <property type="project" value="InterPro"/>
</dbReference>
<dbReference type="Gene3D" id="3.30.2350.10">
    <property type="entry name" value="Pseudouridine synthase"/>
    <property type="match status" value="1"/>
</dbReference>
<reference evidence="2 3" key="1">
    <citation type="submission" date="2019-05" db="EMBL/GenBank/DDBJ databases">
        <title>Mikania micrantha, genome provides insights into the molecular mechanism of rapid growth.</title>
        <authorList>
            <person name="Liu B."/>
        </authorList>
    </citation>
    <scope>NUCLEOTIDE SEQUENCE [LARGE SCALE GENOMIC DNA]</scope>
    <source>
        <strain evidence="2">NLD-2019</strain>
        <tissue evidence="2">Leaf</tissue>
    </source>
</reference>
<sequence>MAMVSSLLCFSNYRSLIVAPAKMLGTLAAVTSKSTGFCSSIWDSEYHNISNSSRAFASVASTPHPQRYSEYGRLLPCPAENFQPRIEHLVVKEGGTILNFITKALDLPPLYVADLIHFGAVFYALVCPKPPLTATPEEIKLYNEVTDPSVLKLRPSIKGKTVREAQNTFRITHTDQFVEAGTYVRVHVRPKRFPRCYEIDWRSRIIAVTDSYVVLNKPAGTSVGGTTDNIEETCVNFATRALEFTTPLMTTHQIDNCTEGCVVLARTKDYCSVFHKKIREKQVKKLYLALVAAYVPCGVMTHYMRPLRMAPKVISKDFIKGWNMCQLEVLECIKVPWPNDLVEKAYGIEDISWPNKEFAYQCKISLLTGRTHQIRAQLAACGAPIVGDSMYMPAAMAELASPGLNPFGEYKQQFENEVHRERAAEEWAAKHGKEPGRNPCNYPAVLGTLKAFPVLIESLTWGCILSPSFWVYKDKMCVIQFESKELGQGREHNFSWMKKDKSERKVRKNYQVNKLICHGKYGVILFIVDAWFLEKKIHGSEAKMPREITWKKDIYIFHSSSSSPRIKVEELQVLLRFQDLEGTH</sequence>
<feature type="domain" description="Pseudouridine synthase RsuA/RluA-like" evidence="1">
    <location>
        <begin position="212"/>
        <end position="380"/>
    </location>
</feature>
<evidence type="ECO:0000259" key="1">
    <source>
        <dbReference type="Pfam" id="PF00849"/>
    </source>
</evidence>
<dbReference type="InterPro" id="IPR006145">
    <property type="entry name" value="PsdUridine_synth_RsuA/RluA"/>
</dbReference>
<organism evidence="2 3">
    <name type="scientific">Mikania micrantha</name>
    <name type="common">bitter vine</name>
    <dbReference type="NCBI Taxonomy" id="192012"/>
    <lineage>
        <taxon>Eukaryota</taxon>
        <taxon>Viridiplantae</taxon>
        <taxon>Streptophyta</taxon>
        <taxon>Embryophyta</taxon>
        <taxon>Tracheophyta</taxon>
        <taxon>Spermatophyta</taxon>
        <taxon>Magnoliopsida</taxon>
        <taxon>eudicotyledons</taxon>
        <taxon>Gunneridae</taxon>
        <taxon>Pentapetalae</taxon>
        <taxon>asterids</taxon>
        <taxon>campanulids</taxon>
        <taxon>Asterales</taxon>
        <taxon>Asteraceae</taxon>
        <taxon>Asteroideae</taxon>
        <taxon>Heliantheae alliance</taxon>
        <taxon>Eupatorieae</taxon>
        <taxon>Mikania</taxon>
    </lineage>
</organism>
<evidence type="ECO:0000313" key="3">
    <source>
        <dbReference type="Proteomes" id="UP000326396"/>
    </source>
</evidence>
<keyword evidence="3" id="KW-1185">Reference proteome</keyword>
<dbReference type="InterPro" id="IPR020103">
    <property type="entry name" value="PsdUridine_synth_cat_dom_sf"/>
</dbReference>
<accession>A0A5N6MC14</accession>
<dbReference type="InterPro" id="IPR050188">
    <property type="entry name" value="RluA_PseudoU_synthase"/>
</dbReference>
<name>A0A5N6MC14_9ASTR</name>